<reference evidence="1" key="1">
    <citation type="journal article" date="2015" name="Nature">
        <title>Complex archaea that bridge the gap between prokaryotes and eukaryotes.</title>
        <authorList>
            <person name="Spang A."/>
            <person name="Saw J.H."/>
            <person name="Jorgensen S.L."/>
            <person name="Zaremba-Niedzwiedzka K."/>
            <person name="Martijn J."/>
            <person name="Lind A.E."/>
            <person name="van Eijk R."/>
            <person name="Schleper C."/>
            <person name="Guy L."/>
            <person name="Ettema T.J."/>
        </authorList>
    </citation>
    <scope>NUCLEOTIDE SEQUENCE</scope>
</reference>
<dbReference type="AlphaFoldDB" id="A0A0F8XS04"/>
<name>A0A0F8XS04_9ZZZZ</name>
<evidence type="ECO:0000313" key="1">
    <source>
        <dbReference type="EMBL" id="KKK63970.1"/>
    </source>
</evidence>
<proteinExistence type="predicted"/>
<feature type="non-terminal residue" evidence="1">
    <location>
        <position position="158"/>
    </location>
</feature>
<sequence length="158" mass="18932">MSDYTNIKLPKTSKGRKSEAQKLQYDSDLKRFAESLIEIQLKIEGKIKLYEIKEKQKVSARGWCYLLENFNLITKDQFDYCQKIVNLCRKEGYLPIDFTAQDISRRFFNIEKLKEDYKEPKEHLNKYLRWVLESDEDKKDMIELFQGLVNVADAERKF</sequence>
<gene>
    <name evidence="1" type="ORF">LCGC14_2988950</name>
</gene>
<accession>A0A0F8XS04</accession>
<dbReference type="EMBL" id="LAZR01061247">
    <property type="protein sequence ID" value="KKK63970.1"/>
    <property type="molecule type" value="Genomic_DNA"/>
</dbReference>
<protein>
    <submittedName>
        <fullName evidence="1">Uncharacterized protein</fullName>
    </submittedName>
</protein>
<comment type="caution">
    <text evidence="1">The sequence shown here is derived from an EMBL/GenBank/DDBJ whole genome shotgun (WGS) entry which is preliminary data.</text>
</comment>
<organism evidence="1">
    <name type="scientific">marine sediment metagenome</name>
    <dbReference type="NCBI Taxonomy" id="412755"/>
    <lineage>
        <taxon>unclassified sequences</taxon>
        <taxon>metagenomes</taxon>
        <taxon>ecological metagenomes</taxon>
    </lineage>
</organism>